<proteinExistence type="predicted"/>
<reference evidence="1" key="1">
    <citation type="journal article" date="2015" name="Nature">
        <title>Complex archaea that bridge the gap between prokaryotes and eukaryotes.</title>
        <authorList>
            <person name="Spang A."/>
            <person name="Saw J.H."/>
            <person name="Jorgensen S.L."/>
            <person name="Zaremba-Niedzwiedzka K."/>
            <person name="Martijn J."/>
            <person name="Lind A.E."/>
            <person name="van Eijk R."/>
            <person name="Schleper C."/>
            <person name="Guy L."/>
            <person name="Ettema T.J."/>
        </authorList>
    </citation>
    <scope>NUCLEOTIDE SEQUENCE</scope>
</reference>
<name>A0A0F9C252_9ZZZZ</name>
<comment type="caution">
    <text evidence="1">The sequence shown here is derived from an EMBL/GenBank/DDBJ whole genome shotgun (WGS) entry which is preliminary data.</text>
</comment>
<dbReference type="EMBL" id="LAZR01046395">
    <property type="protein sequence ID" value="KKK96629.1"/>
    <property type="molecule type" value="Genomic_DNA"/>
</dbReference>
<sequence>MKVNKKKLLALGVGIFAVALVTAGLVNYLSNTANVNVEVSSPMEIVFPEGFESSLELYGGDSVAIDSVTINRASVPIENILIEVKVLDFDGVGITYFHHDDTWEGDIPVCTAVDDVDA</sequence>
<evidence type="ECO:0000313" key="1">
    <source>
        <dbReference type="EMBL" id="KKK96629.1"/>
    </source>
</evidence>
<organism evidence="1">
    <name type="scientific">marine sediment metagenome</name>
    <dbReference type="NCBI Taxonomy" id="412755"/>
    <lineage>
        <taxon>unclassified sequences</taxon>
        <taxon>metagenomes</taxon>
        <taxon>ecological metagenomes</taxon>
    </lineage>
</organism>
<feature type="non-terminal residue" evidence="1">
    <location>
        <position position="118"/>
    </location>
</feature>
<dbReference type="AlphaFoldDB" id="A0A0F9C252"/>
<gene>
    <name evidence="1" type="ORF">LCGC14_2660860</name>
</gene>
<accession>A0A0F9C252</accession>
<protein>
    <submittedName>
        <fullName evidence="1">Uncharacterized protein</fullName>
    </submittedName>
</protein>